<dbReference type="GeneID" id="25280653"/>
<evidence type="ECO:0000313" key="3">
    <source>
        <dbReference type="Proteomes" id="UP000027920"/>
    </source>
</evidence>
<dbReference type="Proteomes" id="UP000027920">
    <property type="component" value="Unassembled WGS sequence"/>
</dbReference>
<dbReference type="STRING" id="1182545.A0A072PQP6"/>
<accession>A0A072PQP6</accession>
<keyword evidence="3" id="KW-1185">Reference proteome</keyword>
<dbReference type="VEuPathDB" id="FungiDB:A1O9_05730"/>
<evidence type="ECO:0000256" key="1">
    <source>
        <dbReference type="ARBA" id="ARBA00038376"/>
    </source>
</evidence>
<dbReference type="PANTHER" id="PTHR15020">
    <property type="entry name" value="FLAVIN REDUCTASE-RELATED"/>
    <property type="match status" value="1"/>
</dbReference>
<dbReference type="AlphaFoldDB" id="A0A072PQP6"/>
<protein>
    <recommendedName>
        <fullName evidence="4">NAD(P)-binding domain-containing protein</fullName>
    </recommendedName>
</protein>
<name>A0A072PQP6_9EURO</name>
<dbReference type="EMBL" id="AMGV01000004">
    <property type="protein sequence ID" value="KEF57810.1"/>
    <property type="molecule type" value="Genomic_DNA"/>
</dbReference>
<comment type="caution">
    <text evidence="2">The sequence shown here is derived from an EMBL/GenBank/DDBJ whole genome shotgun (WGS) entry which is preliminary data.</text>
</comment>
<dbReference type="SUPFAM" id="SSF51735">
    <property type="entry name" value="NAD(P)-binding Rossmann-fold domains"/>
    <property type="match status" value="1"/>
</dbReference>
<comment type="similarity">
    <text evidence="1">Belongs to the avfA family.</text>
</comment>
<dbReference type="OrthoDB" id="63935at2759"/>
<dbReference type="RefSeq" id="XP_013260400.1">
    <property type="nucleotide sequence ID" value="XM_013404946.1"/>
</dbReference>
<dbReference type="Gene3D" id="3.40.50.720">
    <property type="entry name" value="NAD(P)-binding Rossmann-like Domain"/>
    <property type="match status" value="1"/>
</dbReference>
<gene>
    <name evidence="2" type="ORF">A1O9_05730</name>
</gene>
<evidence type="ECO:0000313" key="2">
    <source>
        <dbReference type="EMBL" id="KEF57810.1"/>
    </source>
</evidence>
<reference evidence="2 3" key="1">
    <citation type="submission" date="2013-03" db="EMBL/GenBank/DDBJ databases">
        <title>The Genome Sequence of Exophiala aquamarina CBS 119918.</title>
        <authorList>
            <consortium name="The Broad Institute Genomics Platform"/>
            <person name="Cuomo C."/>
            <person name="de Hoog S."/>
            <person name="Gorbushina A."/>
            <person name="Walker B."/>
            <person name="Young S.K."/>
            <person name="Zeng Q."/>
            <person name="Gargeya S."/>
            <person name="Fitzgerald M."/>
            <person name="Haas B."/>
            <person name="Abouelleil A."/>
            <person name="Allen A.W."/>
            <person name="Alvarado L."/>
            <person name="Arachchi H.M."/>
            <person name="Berlin A.M."/>
            <person name="Chapman S.B."/>
            <person name="Gainer-Dewar J."/>
            <person name="Goldberg J."/>
            <person name="Griggs A."/>
            <person name="Gujja S."/>
            <person name="Hansen M."/>
            <person name="Howarth C."/>
            <person name="Imamovic A."/>
            <person name="Ireland A."/>
            <person name="Larimer J."/>
            <person name="McCowan C."/>
            <person name="Murphy C."/>
            <person name="Pearson M."/>
            <person name="Poon T.W."/>
            <person name="Priest M."/>
            <person name="Roberts A."/>
            <person name="Saif S."/>
            <person name="Shea T."/>
            <person name="Sisk P."/>
            <person name="Sykes S."/>
            <person name="Wortman J."/>
            <person name="Nusbaum C."/>
            <person name="Birren B."/>
        </authorList>
    </citation>
    <scope>NUCLEOTIDE SEQUENCE [LARGE SCALE GENOMIC DNA]</scope>
    <source>
        <strain evidence="2 3">CBS 119918</strain>
    </source>
</reference>
<sequence length="269" mass="29313">MSSKSSVAFFGATGGVTNAALVHTLKAGYKVAALVRTPEKLRKQLADQDINQATIENQMTIREGNALEVAAVKQTLLSFDHGRLPTYVVTGLGGSPKLNVDMCHPLQIATLDNVEICETAAKTLVTALQEIFSEQPALKLYKPLLVFLSTTGITRGPEDVPFGMRFFYHQMLTIPHVDKKKMEDIYRGEVEKEDSVFRNIVGIRPTLLSGTVAYTDASGLAGVRSGYEDKPATGFSIKRADVGHWVFHNIISESTRNPGVEGQMVSLTS</sequence>
<dbReference type="InterPro" id="IPR036291">
    <property type="entry name" value="NAD(P)-bd_dom_sf"/>
</dbReference>
<evidence type="ECO:0008006" key="4">
    <source>
        <dbReference type="Google" id="ProtNLM"/>
    </source>
</evidence>
<proteinExistence type="inferred from homology"/>
<dbReference type="HOGENOM" id="CLU_066707_0_0_1"/>
<organism evidence="2 3">
    <name type="scientific">Exophiala aquamarina CBS 119918</name>
    <dbReference type="NCBI Taxonomy" id="1182545"/>
    <lineage>
        <taxon>Eukaryota</taxon>
        <taxon>Fungi</taxon>
        <taxon>Dikarya</taxon>
        <taxon>Ascomycota</taxon>
        <taxon>Pezizomycotina</taxon>
        <taxon>Eurotiomycetes</taxon>
        <taxon>Chaetothyriomycetidae</taxon>
        <taxon>Chaetothyriales</taxon>
        <taxon>Herpotrichiellaceae</taxon>
        <taxon>Exophiala</taxon>
    </lineage>
</organism>
<dbReference type="PANTHER" id="PTHR15020:SF50">
    <property type="entry name" value="UPF0659 PROTEIN YMR090W"/>
    <property type="match status" value="1"/>
</dbReference>